<dbReference type="PANTHER" id="PTHR43792">
    <property type="entry name" value="GNAT FAMILY, PUTATIVE (AFU_ORTHOLOGUE AFUA_3G00765)-RELATED-RELATED"/>
    <property type="match status" value="1"/>
</dbReference>
<sequence>MEMITTTRLLLREWQMTDSKDLYAYAKNELVGPNAGWSPHRSEDESKEIIKMFIENNDVYAIVLQEENKVIGSIGFHDRAPDESLADLNQKEIGFVLHPDYWGRGIIPEAVQQLIAYGFHQLELDLIWCGHFDFNDRSKRVVEKCDFQYKFQKKEKMHLLNNKEVTTLYYAILKADYKYLKD</sequence>
<dbReference type="PANTHER" id="PTHR43792:SF9">
    <property type="entry name" value="RIBOSOMAL-PROTEIN-ALANINE ACETYLTRANSFERASE"/>
    <property type="match status" value="1"/>
</dbReference>
<evidence type="ECO:0000259" key="1">
    <source>
        <dbReference type="PROSITE" id="PS51186"/>
    </source>
</evidence>
<evidence type="ECO:0000313" key="2">
    <source>
        <dbReference type="EMBL" id="MFD2115154.1"/>
    </source>
</evidence>
<dbReference type="RefSeq" id="WP_377770179.1">
    <property type="nucleotide sequence ID" value="NZ_JBHUHO010000013.1"/>
</dbReference>
<proteinExistence type="predicted"/>
<dbReference type="InterPro" id="IPR051531">
    <property type="entry name" value="N-acetyltransferase"/>
</dbReference>
<dbReference type="PROSITE" id="PS51186">
    <property type="entry name" value="GNAT"/>
    <property type="match status" value="1"/>
</dbReference>
<organism evidence="2 3">
    <name type="scientific">Paenibacillus yanchengensis</name>
    <dbReference type="NCBI Taxonomy" id="2035833"/>
    <lineage>
        <taxon>Bacteria</taxon>
        <taxon>Bacillati</taxon>
        <taxon>Bacillota</taxon>
        <taxon>Bacilli</taxon>
        <taxon>Bacillales</taxon>
        <taxon>Paenibacillaceae</taxon>
        <taxon>Paenibacillus</taxon>
    </lineage>
</organism>
<keyword evidence="3" id="KW-1185">Reference proteome</keyword>
<name>A0ABW4YI13_9BACL</name>
<dbReference type="Pfam" id="PF13302">
    <property type="entry name" value="Acetyltransf_3"/>
    <property type="match status" value="1"/>
</dbReference>
<feature type="domain" description="N-acetyltransferase" evidence="1">
    <location>
        <begin position="9"/>
        <end position="166"/>
    </location>
</feature>
<dbReference type="Proteomes" id="UP001597362">
    <property type="component" value="Unassembled WGS sequence"/>
</dbReference>
<protein>
    <submittedName>
        <fullName evidence="2">GNAT family N-acetyltransferase</fullName>
        <ecNumber evidence="2">2.3.-.-</ecNumber>
    </submittedName>
</protein>
<reference evidence="3" key="1">
    <citation type="journal article" date="2019" name="Int. J. Syst. Evol. Microbiol.">
        <title>The Global Catalogue of Microorganisms (GCM) 10K type strain sequencing project: providing services to taxonomists for standard genome sequencing and annotation.</title>
        <authorList>
            <consortium name="The Broad Institute Genomics Platform"/>
            <consortium name="The Broad Institute Genome Sequencing Center for Infectious Disease"/>
            <person name="Wu L."/>
            <person name="Ma J."/>
        </authorList>
    </citation>
    <scope>NUCLEOTIDE SEQUENCE [LARGE SCALE GENOMIC DNA]</scope>
    <source>
        <strain evidence="3">GH52</strain>
    </source>
</reference>
<keyword evidence="2" id="KW-0808">Transferase</keyword>
<dbReference type="GO" id="GO:0016746">
    <property type="term" value="F:acyltransferase activity"/>
    <property type="evidence" value="ECO:0007669"/>
    <property type="project" value="UniProtKB-KW"/>
</dbReference>
<dbReference type="EMBL" id="JBHUHO010000013">
    <property type="protein sequence ID" value="MFD2115154.1"/>
    <property type="molecule type" value="Genomic_DNA"/>
</dbReference>
<dbReference type="SUPFAM" id="SSF55729">
    <property type="entry name" value="Acyl-CoA N-acyltransferases (Nat)"/>
    <property type="match status" value="1"/>
</dbReference>
<dbReference type="InterPro" id="IPR000182">
    <property type="entry name" value="GNAT_dom"/>
</dbReference>
<dbReference type="EC" id="2.3.-.-" evidence="2"/>
<dbReference type="CDD" id="cd04301">
    <property type="entry name" value="NAT_SF"/>
    <property type="match status" value="1"/>
</dbReference>
<accession>A0ABW4YI13</accession>
<gene>
    <name evidence="2" type="ORF">ACFSJH_05315</name>
</gene>
<evidence type="ECO:0000313" key="3">
    <source>
        <dbReference type="Proteomes" id="UP001597362"/>
    </source>
</evidence>
<keyword evidence="2" id="KW-0012">Acyltransferase</keyword>
<dbReference type="InterPro" id="IPR016181">
    <property type="entry name" value="Acyl_CoA_acyltransferase"/>
</dbReference>
<dbReference type="Gene3D" id="3.40.630.30">
    <property type="match status" value="1"/>
</dbReference>
<comment type="caution">
    <text evidence="2">The sequence shown here is derived from an EMBL/GenBank/DDBJ whole genome shotgun (WGS) entry which is preliminary data.</text>
</comment>